<sequence>MEAGMKSKIIYCINFIWTSCVAFSFPICFGLIYLNITGHAKGYSYDLGSEKDVSIMLGCVELLIWLALALPSNIYIFRKTLRKGKAYLLIPIAWYIVLAVICLMITFGGWSEYAKEVFHVRKIELNGNEDTDIVFYNGTEYLSGLFYCADDDRRIIGRIDHGARVYTVGSDTSPQYLLIVGRDNSGTFIAEGASVPTSGKITKILIDPGIRSDNSQYLSSADEIAVIDEITNLSGEFQTFRVDNYYTNGNAFYYVYNNSNVSCNENYGGYIAFTEGKWIYAPPENRPVWTGECNGVTIEALVIDDEEIIEKMCRTDMVKYIDYQK</sequence>
<name>U2K8G1_9FIRM</name>
<protein>
    <submittedName>
        <fullName evidence="2">Uncharacterized protein</fullName>
    </submittedName>
</protein>
<evidence type="ECO:0000313" key="3">
    <source>
        <dbReference type="Proteomes" id="UP000016662"/>
    </source>
</evidence>
<evidence type="ECO:0000313" key="2">
    <source>
        <dbReference type="EMBL" id="ERJ94801.1"/>
    </source>
</evidence>
<feature type="transmembrane region" description="Helical" evidence="1">
    <location>
        <begin position="88"/>
        <end position="110"/>
    </location>
</feature>
<keyword evidence="3" id="KW-1185">Reference proteome</keyword>
<dbReference type="HOGENOM" id="CLU_854968_0_0_9"/>
<organism evidence="2 3">
    <name type="scientific">Ruminococcus callidus ATCC 27760</name>
    <dbReference type="NCBI Taxonomy" id="411473"/>
    <lineage>
        <taxon>Bacteria</taxon>
        <taxon>Bacillati</taxon>
        <taxon>Bacillota</taxon>
        <taxon>Clostridia</taxon>
        <taxon>Eubacteriales</taxon>
        <taxon>Oscillospiraceae</taxon>
        <taxon>Ruminococcus</taxon>
    </lineage>
</organism>
<keyword evidence="1" id="KW-0472">Membrane</keyword>
<dbReference type="STRING" id="411473.RUMCAL_01885"/>
<keyword evidence="1" id="KW-0812">Transmembrane</keyword>
<dbReference type="Proteomes" id="UP000016662">
    <property type="component" value="Unassembled WGS sequence"/>
</dbReference>
<dbReference type="AlphaFoldDB" id="U2K8G1"/>
<reference evidence="2 3" key="1">
    <citation type="submission" date="2013-07" db="EMBL/GenBank/DDBJ databases">
        <authorList>
            <person name="Weinstock G."/>
            <person name="Sodergren E."/>
            <person name="Wylie T."/>
            <person name="Fulton L."/>
            <person name="Fulton R."/>
            <person name="Fronick C."/>
            <person name="O'Laughlin M."/>
            <person name="Godfrey J."/>
            <person name="Miner T."/>
            <person name="Herter B."/>
            <person name="Appelbaum E."/>
            <person name="Cordes M."/>
            <person name="Lek S."/>
            <person name="Wollam A."/>
            <person name="Pepin K.H."/>
            <person name="Palsikar V.B."/>
            <person name="Mitreva M."/>
            <person name="Wilson R.K."/>
        </authorList>
    </citation>
    <scope>NUCLEOTIDE SEQUENCE [LARGE SCALE GENOMIC DNA]</scope>
    <source>
        <strain evidence="2 3">ATCC 27760</strain>
    </source>
</reference>
<dbReference type="PROSITE" id="PS51257">
    <property type="entry name" value="PROKAR_LIPOPROTEIN"/>
    <property type="match status" value="1"/>
</dbReference>
<dbReference type="eggNOG" id="ENOG5032KMM">
    <property type="taxonomic scope" value="Bacteria"/>
</dbReference>
<keyword evidence="1" id="KW-1133">Transmembrane helix</keyword>
<dbReference type="EMBL" id="AWVF01000235">
    <property type="protein sequence ID" value="ERJ94801.1"/>
    <property type="molecule type" value="Genomic_DNA"/>
</dbReference>
<gene>
    <name evidence="2" type="ORF">RUMCAL_01885</name>
</gene>
<proteinExistence type="predicted"/>
<comment type="caution">
    <text evidence="2">The sequence shown here is derived from an EMBL/GenBank/DDBJ whole genome shotgun (WGS) entry which is preliminary data.</text>
</comment>
<feature type="transmembrane region" description="Helical" evidence="1">
    <location>
        <begin position="54"/>
        <end position="76"/>
    </location>
</feature>
<accession>U2K8G1</accession>
<dbReference type="PATRIC" id="fig|411473.3.peg.1547"/>
<evidence type="ECO:0000256" key="1">
    <source>
        <dbReference type="SAM" id="Phobius"/>
    </source>
</evidence>
<feature type="transmembrane region" description="Helical" evidence="1">
    <location>
        <begin position="12"/>
        <end position="34"/>
    </location>
</feature>